<dbReference type="Proteomes" id="UP000735592">
    <property type="component" value="Unassembled WGS sequence"/>
</dbReference>
<dbReference type="RefSeq" id="WP_155432636.1">
    <property type="nucleotide sequence ID" value="NZ_JBHLXK010000001.1"/>
</dbReference>
<sequence length="144" mass="15383">MRIDTTNLGKKARALLAILGACTLLMQLGSFALRAIASHTHDLVSETISPDGQYRMVVTEDLVGFPGQVCIKDVYIIRARTSSHSVDEDKLIYSGACNGLLGIKWGAKGIEGTLSVANAVDGVAAVTIRQYAAEGMVRVIWSSM</sequence>
<dbReference type="EMBL" id="WNKW01000001">
    <property type="protein sequence ID" value="MTW31226.1"/>
    <property type="molecule type" value="Genomic_DNA"/>
</dbReference>
<evidence type="ECO:0000313" key="1">
    <source>
        <dbReference type="EMBL" id="MTW31226.1"/>
    </source>
</evidence>
<name>A0ABW9SGT6_9BURK</name>
<keyword evidence="2" id="KW-1185">Reference proteome</keyword>
<proteinExistence type="predicted"/>
<organism evidence="1 2">
    <name type="scientific">Pseudoduganella danionis</name>
    <dbReference type="NCBI Taxonomy" id="1890295"/>
    <lineage>
        <taxon>Bacteria</taxon>
        <taxon>Pseudomonadati</taxon>
        <taxon>Pseudomonadota</taxon>
        <taxon>Betaproteobacteria</taxon>
        <taxon>Burkholderiales</taxon>
        <taxon>Oxalobacteraceae</taxon>
        <taxon>Telluria group</taxon>
        <taxon>Pseudoduganella</taxon>
    </lineage>
</organism>
<protein>
    <submittedName>
        <fullName evidence="1">Uncharacterized protein</fullName>
    </submittedName>
</protein>
<gene>
    <name evidence="1" type="ORF">GM655_00135</name>
</gene>
<comment type="caution">
    <text evidence="1">The sequence shown here is derived from an EMBL/GenBank/DDBJ whole genome shotgun (WGS) entry which is preliminary data.</text>
</comment>
<evidence type="ECO:0000313" key="2">
    <source>
        <dbReference type="Proteomes" id="UP000735592"/>
    </source>
</evidence>
<accession>A0ABW9SGT6</accession>
<reference evidence="1 2" key="1">
    <citation type="submission" date="2019-11" db="EMBL/GenBank/DDBJ databases">
        <title>Type strains purchased from KCTC, JCM and DSMZ.</title>
        <authorList>
            <person name="Lu H."/>
        </authorList>
    </citation>
    <scope>NUCLEOTIDE SEQUENCE [LARGE SCALE GENOMIC DNA]</scope>
    <source>
        <strain evidence="1 2">DSM 103461</strain>
    </source>
</reference>